<evidence type="ECO:0000313" key="3">
    <source>
        <dbReference type="Proteomes" id="UP001433088"/>
    </source>
</evidence>
<keyword evidence="2" id="KW-0808">Transferase</keyword>
<feature type="domain" description="Glycosyltransferase 2-like" evidence="1">
    <location>
        <begin position="5"/>
        <end position="95"/>
    </location>
</feature>
<dbReference type="PANTHER" id="PTHR43630:SF2">
    <property type="entry name" value="GLYCOSYLTRANSFERASE"/>
    <property type="match status" value="1"/>
</dbReference>
<keyword evidence="3" id="KW-1185">Reference proteome</keyword>
<dbReference type="SUPFAM" id="SSF53448">
    <property type="entry name" value="Nucleotide-diphospho-sugar transferases"/>
    <property type="match status" value="1"/>
</dbReference>
<sequence>MSTLTIVILTKNEETYIENAIKNAKKCTDDVLVIDSGSTDSTINLALKEGARTVFHELNDDFAAQRNFALTQTDSEWIMYLDADERLDKILCEYITSIVQSNNKARQYGMERYMLFNGYEFHHGIFSPDCVYRLFPRDKVHWVGKVHEHPECNLPKEILKGKMQHYTYKSWHQWLMKADYYTTIWAEERYQQGKRVSLGTAFLHASLGALRALLIKRAFLDGWMGIISCGQHGFYTMLKYVKLYELQKKNEKD</sequence>
<dbReference type="RefSeq" id="WP_020723931.1">
    <property type="nucleotide sequence ID" value="NZ_JBBMEU010000056.1"/>
</dbReference>
<keyword evidence="2" id="KW-0328">Glycosyltransferase</keyword>
<proteinExistence type="predicted"/>
<name>A0ABV1CXH6_9FIRM</name>
<dbReference type="CDD" id="cd02511">
    <property type="entry name" value="Beta4Glucosyltransferase"/>
    <property type="match status" value="1"/>
</dbReference>
<dbReference type="Proteomes" id="UP001433088">
    <property type="component" value="Unassembled WGS sequence"/>
</dbReference>
<dbReference type="EMBL" id="JBBMEU010000056">
    <property type="protein sequence ID" value="MEQ2422840.1"/>
    <property type="molecule type" value="Genomic_DNA"/>
</dbReference>
<gene>
    <name evidence="2" type="ORF">WMO23_08895</name>
</gene>
<dbReference type="PANTHER" id="PTHR43630">
    <property type="entry name" value="POLY-BETA-1,6-N-ACETYL-D-GLUCOSAMINE SYNTHASE"/>
    <property type="match status" value="1"/>
</dbReference>
<comment type="caution">
    <text evidence="2">The sequence shown here is derived from an EMBL/GenBank/DDBJ whole genome shotgun (WGS) entry which is preliminary data.</text>
</comment>
<organism evidence="2 3">
    <name type="scientific">Megasphaera intestinihominis</name>
    <dbReference type="NCBI Taxonomy" id="3133159"/>
    <lineage>
        <taxon>Bacteria</taxon>
        <taxon>Bacillati</taxon>
        <taxon>Bacillota</taxon>
        <taxon>Negativicutes</taxon>
        <taxon>Veillonellales</taxon>
        <taxon>Veillonellaceae</taxon>
        <taxon>Megasphaera</taxon>
    </lineage>
</organism>
<evidence type="ECO:0000259" key="1">
    <source>
        <dbReference type="Pfam" id="PF00535"/>
    </source>
</evidence>
<dbReference type="InterPro" id="IPR001173">
    <property type="entry name" value="Glyco_trans_2-like"/>
</dbReference>
<dbReference type="GO" id="GO:0016757">
    <property type="term" value="F:glycosyltransferase activity"/>
    <property type="evidence" value="ECO:0007669"/>
    <property type="project" value="UniProtKB-KW"/>
</dbReference>
<protein>
    <submittedName>
        <fullName evidence="2">Glycosyltransferase family 2 protein</fullName>
        <ecNumber evidence="2">2.4.-.-</ecNumber>
    </submittedName>
</protein>
<reference evidence="2 3" key="1">
    <citation type="submission" date="2024-03" db="EMBL/GenBank/DDBJ databases">
        <title>Human intestinal bacterial collection.</title>
        <authorList>
            <person name="Pauvert C."/>
            <person name="Hitch T.C.A."/>
            <person name="Clavel T."/>
        </authorList>
    </citation>
    <scope>NUCLEOTIDE SEQUENCE [LARGE SCALE GENOMIC DNA]</scope>
    <source>
        <strain evidence="2 3">CLA-AA-H81</strain>
    </source>
</reference>
<dbReference type="Pfam" id="PF00535">
    <property type="entry name" value="Glycos_transf_2"/>
    <property type="match status" value="1"/>
</dbReference>
<accession>A0ABV1CXH6</accession>
<dbReference type="Gene3D" id="3.90.550.10">
    <property type="entry name" value="Spore Coat Polysaccharide Biosynthesis Protein SpsA, Chain A"/>
    <property type="match status" value="1"/>
</dbReference>
<evidence type="ECO:0000313" key="2">
    <source>
        <dbReference type="EMBL" id="MEQ2422840.1"/>
    </source>
</evidence>
<dbReference type="InterPro" id="IPR029044">
    <property type="entry name" value="Nucleotide-diphossugar_trans"/>
</dbReference>
<dbReference type="EC" id="2.4.-.-" evidence="2"/>